<dbReference type="RefSeq" id="WP_090297513.1">
    <property type="nucleotide sequence ID" value="NZ_FNKI01000002.1"/>
</dbReference>
<evidence type="ECO:0000259" key="1">
    <source>
        <dbReference type="Pfam" id="PF07171"/>
    </source>
</evidence>
<dbReference type="Proteomes" id="UP000199592">
    <property type="component" value="Unassembled WGS sequence"/>
</dbReference>
<keyword evidence="4" id="KW-1185">Reference proteome</keyword>
<dbReference type="InterPro" id="IPR015995">
    <property type="entry name" value="MlrC_N"/>
</dbReference>
<feature type="domain" description="Microcystin LR degradation protein MlrC C-terminal" evidence="1">
    <location>
        <begin position="319"/>
        <end position="489"/>
    </location>
</feature>
<dbReference type="PIRSF" id="PIRSF012702">
    <property type="entry name" value="UCP012702"/>
    <property type="match status" value="1"/>
</dbReference>
<dbReference type="Pfam" id="PF07171">
    <property type="entry name" value="MlrC_C"/>
    <property type="match status" value="1"/>
</dbReference>
<dbReference type="InterPro" id="IPR010799">
    <property type="entry name" value="MlrC_C"/>
</dbReference>
<protein>
    <submittedName>
        <fullName evidence="3">Microcystin degradation protein MlrC, contains DUF1485 domain</fullName>
    </submittedName>
</protein>
<reference evidence="4" key="1">
    <citation type="submission" date="2016-10" db="EMBL/GenBank/DDBJ databases">
        <authorList>
            <person name="Varghese N."/>
            <person name="Submissions S."/>
        </authorList>
    </citation>
    <scope>NUCLEOTIDE SEQUENCE [LARGE SCALE GENOMIC DNA]</scope>
    <source>
        <strain evidence="4">DSM 25030</strain>
    </source>
</reference>
<dbReference type="InterPro" id="IPR009197">
    <property type="entry name" value="MlrC"/>
</dbReference>
<dbReference type="Pfam" id="PF07364">
    <property type="entry name" value="DUF1485"/>
    <property type="match status" value="1"/>
</dbReference>
<gene>
    <name evidence="3" type="ORF">SAMN04487892_0677</name>
</gene>
<organism evidence="3 4">
    <name type="scientific">Flagellimonas zhangzhouensis</name>
    <dbReference type="NCBI Taxonomy" id="1073328"/>
    <lineage>
        <taxon>Bacteria</taxon>
        <taxon>Pseudomonadati</taxon>
        <taxon>Bacteroidota</taxon>
        <taxon>Flavobacteriia</taxon>
        <taxon>Flavobacteriales</taxon>
        <taxon>Flavobacteriaceae</taxon>
        <taxon>Flagellimonas</taxon>
    </lineage>
</organism>
<dbReference type="EMBL" id="FNMY01000001">
    <property type="protein sequence ID" value="SDW19414.1"/>
    <property type="molecule type" value="Genomic_DNA"/>
</dbReference>
<proteinExistence type="predicted"/>
<accession>A0A1H2RKY4</accession>
<sequence length="518" mass="57233">MRKLLLPLILLALFISCEEKTETKLPRIAIAGLGIESSTFSPALTHEEAFHPRIGDSIFTRYPFMDVDSSLRKRAEWVPTLVGKSLPGGTVTREAYESLVGKTLKMLEQNMPYDGLFFDIHGAMSVVGLDDPEGDLIKRIREVVGTDVLISTSMDLHGNVSKRLAHHSDLITCYRMAPHEDALESKKRAVENLVARLENGKGKPKYKAWVPVPVLLPGEKTSTRVEPGKSLYAKVPEVEQQEGVIDAAIWIGYAWADEPRNHAAVVVTGDDETQVKEGAEKLAESFWEVRNEFEFVAPTKSYEEALKLALASDKKPFMLSDMGDNPTAGGAGDVTWTLTELLKRDEFHAKNGKTLIYASIPGPKLIEEAIKVGVGGEVSAPVGAAIDDRYAPPLMLTGKITAIKHGDMHAETEVVVQVDNASVIVTKKRKPYHNKSDFTNLGLTPSETDIIVVKIGYLVPELYNMRGDWIMALTPGGVDQDLERLGHKRIIRPMFPYDKDMEHPDLSARLIPASDEMD</sequence>
<evidence type="ECO:0000313" key="4">
    <source>
        <dbReference type="Proteomes" id="UP000199592"/>
    </source>
</evidence>
<evidence type="ECO:0000313" key="3">
    <source>
        <dbReference type="EMBL" id="SDW19414.1"/>
    </source>
</evidence>
<dbReference type="PROSITE" id="PS51257">
    <property type="entry name" value="PROKAR_LIPOPROTEIN"/>
    <property type="match status" value="1"/>
</dbReference>
<dbReference type="AlphaFoldDB" id="A0A1H2RKY4"/>
<feature type="domain" description="Microcystin LR degradation protein MlrC N-terminal" evidence="2">
    <location>
        <begin position="27"/>
        <end position="309"/>
    </location>
</feature>
<name>A0A1H2RKY4_9FLAO</name>
<evidence type="ECO:0000259" key="2">
    <source>
        <dbReference type="Pfam" id="PF07364"/>
    </source>
</evidence>
<dbReference type="STRING" id="1073328.SAMN05216294_2029"/>
<dbReference type="OrthoDB" id="9815420at2"/>